<dbReference type="AlphaFoldDB" id="A0A554XBQ2"/>
<proteinExistence type="predicted"/>
<sequence>MVRTAASPEGGRHPPSWGAAALLRHKRDAQSLSALDVAAVDPLQPREHAQHGRLARAIATDQAHPFPAVQSGRSALQLHPIPIGRLTFSIVIQLIAAQRNTVAGRSHLRWPKHSNARAPVVEVMYGPRRVCSHRWWARPIVTRDRGRLPVRHRGALGAPLVQMAPPPNAPEPAHIGAARHDAHLGADGAAVGRRQLADALGAHFGVDGAATKRARTAGREAVGHLAALIVSPARHPWGRVATKW</sequence>
<keyword evidence="2" id="KW-1185">Reference proteome</keyword>
<dbReference type="Proteomes" id="UP000318294">
    <property type="component" value="Unassembled WGS sequence"/>
</dbReference>
<gene>
    <name evidence="1" type="ORF">Tchar_01798</name>
</gene>
<name>A0A554XBQ2_9BURK</name>
<accession>A0A554XBQ2</accession>
<evidence type="ECO:0000313" key="1">
    <source>
        <dbReference type="EMBL" id="TSE33265.1"/>
    </source>
</evidence>
<dbReference type="EMBL" id="VJON01000029">
    <property type="protein sequence ID" value="TSE33265.1"/>
    <property type="molecule type" value="Genomic_DNA"/>
</dbReference>
<comment type="caution">
    <text evidence="1">The sequence shown here is derived from an EMBL/GenBank/DDBJ whole genome shotgun (WGS) entry which is preliminary data.</text>
</comment>
<protein>
    <submittedName>
        <fullName evidence="1">Uncharacterized protein</fullName>
    </submittedName>
</protein>
<reference evidence="1 2" key="1">
    <citation type="submission" date="2019-07" db="EMBL/GenBank/DDBJ databases">
        <title>Tepidimonas charontis SPSP-6 draft genome.</title>
        <authorList>
            <person name="Da Costa M.S."/>
            <person name="Froufe H.J.C."/>
            <person name="Egas C."/>
            <person name="Albuquerque L."/>
        </authorList>
    </citation>
    <scope>NUCLEOTIDE SEQUENCE [LARGE SCALE GENOMIC DNA]</scope>
    <source>
        <strain evidence="1 2">SPSP-6</strain>
    </source>
</reference>
<evidence type="ECO:0000313" key="2">
    <source>
        <dbReference type="Proteomes" id="UP000318294"/>
    </source>
</evidence>
<organism evidence="1 2">
    <name type="scientific">Tepidimonas charontis</name>
    <dbReference type="NCBI Taxonomy" id="2267262"/>
    <lineage>
        <taxon>Bacteria</taxon>
        <taxon>Pseudomonadati</taxon>
        <taxon>Pseudomonadota</taxon>
        <taxon>Betaproteobacteria</taxon>
        <taxon>Burkholderiales</taxon>
        <taxon>Tepidimonas</taxon>
    </lineage>
</organism>